<dbReference type="AlphaFoldDB" id="A0A086Y0H7"/>
<feature type="chain" id="PRO_5001817188" description="Minor tail protein" evidence="1">
    <location>
        <begin position="26"/>
        <end position="570"/>
    </location>
</feature>
<keyword evidence="3" id="KW-1185">Reference proteome</keyword>
<accession>A0A086Y0H7</accession>
<evidence type="ECO:0000313" key="3">
    <source>
        <dbReference type="Proteomes" id="UP000028826"/>
    </source>
</evidence>
<dbReference type="Proteomes" id="UP000028826">
    <property type="component" value="Unassembled WGS sequence"/>
</dbReference>
<comment type="caution">
    <text evidence="2">The sequence shown here is derived from an EMBL/GenBank/DDBJ whole genome shotgun (WGS) entry which is preliminary data.</text>
</comment>
<sequence length="570" mass="60667">MPLYRYWPRTAGLAGSKLTTSTALAALMAKTGYATRALHEQSGTYTTQDRIAPGILDHDPYPSTRDGAPNLSMDGWVYGLRGDEIEALERAVTFSGPAHATLEGMAVEFRLVGTGGEAVTGWVSAGTITGGAWSVTRTIPATEHWCWREVRLTANPEIVARSVGRCAVGFKYMALGPSSLSISVDLWPNQKGNIYNPGWPLTAPDDQMVVCINNILNGNGGAGVGPLRYGFVRASDNSRTPTDAAQNRAVSGASARAAINQLARFGGYRWCYISVAKSGRPASEIFRVQAEWDDICTKVDLAGGDVSICLFNEMDDTQSYLKVTSAGGLPGQLGKLDDILNPGYRLATQNYVRSQFGVPQCTRQAQAMYDLGGTMTPPLVGLTTQNGRGSVHPRHIYTGAAYSTQTGIDKGALQQASVMALGIAKAAGLSDFEHPYWSNLSISSDRMTITITANPANGGAIYSPAPTALCCFRISNGGAQIPYTATLSGQTVTIVKRDGAAWPSPLTFTSQARSGTAGTTEQEAFDEDEAIADGVVKEAYPLENFSGGIQVSGYRDGSGRWWPHLSTTTL</sequence>
<reference evidence="2 3" key="1">
    <citation type="submission" date="2014-03" db="EMBL/GenBank/DDBJ databases">
        <title>Genome of Haematobacter massiliensis CCUG 47968.</title>
        <authorList>
            <person name="Wang D."/>
            <person name="Wang G."/>
        </authorList>
    </citation>
    <scope>NUCLEOTIDE SEQUENCE [LARGE SCALE GENOMIC DNA]</scope>
    <source>
        <strain evidence="2 3">CCUG 47968</strain>
    </source>
</reference>
<protein>
    <recommendedName>
        <fullName evidence="4">Minor tail protein</fullName>
    </recommendedName>
</protein>
<proteinExistence type="predicted"/>
<dbReference type="OrthoDB" id="7871428at2"/>
<gene>
    <name evidence="2" type="ORF">CN97_00680</name>
</gene>
<dbReference type="EMBL" id="JGYG01000010">
    <property type="protein sequence ID" value="KFI27777.1"/>
    <property type="molecule type" value="Genomic_DNA"/>
</dbReference>
<name>A0A086Y0H7_9RHOB</name>
<feature type="signal peptide" evidence="1">
    <location>
        <begin position="1"/>
        <end position="25"/>
    </location>
</feature>
<dbReference type="STRING" id="195105.CN97_00680"/>
<evidence type="ECO:0000256" key="1">
    <source>
        <dbReference type="SAM" id="SignalP"/>
    </source>
</evidence>
<keyword evidence="1" id="KW-0732">Signal</keyword>
<evidence type="ECO:0000313" key="2">
    <source>
        <dbReference type="EMBL" id="KFI27777.1"/>
    </source>
</evidence>
<organism evidence="2 3">
    <name type="scientific">Haematobacter massiliensis</name>
    <dbReference type="NCBI Taxonomy" id="195105"/>
    <lineage>
        <taxon>Bacteria</taxon>
        <taxon>Pseudomonadati</taxon>
        <taxon>Pseudomonadota</taxon>
        <taxon>Alphaproteobacteria</taxon>
        <taxon>Rhodobacterales</taxon>
        <taxon>Paracoccaceae</taxon>
        <taxon>Haematobacter</taxon>
    </lineage>
</organism>
<evidence type="ECO:0008006" key="4">
    <source>
        <dbReference type="Google" id="ProtNLM"/>
    </source>
</evidence>
<dbReference type="RefSeq" id="WP_035712885.1">
    <property type="nucleotide sequence ID" value="NZ_JGYG01000010.1"/>
</dbReference>